<evidence type="ECO:0000256" key="1">
    <source>
        <dbReference type="ARBA" id="ARBA00008455"/>
    </source>
</evidence>
<evidence type="ECO:0000313" key="8">
    <source>
        <dbReference type="EMBL" id="MDE46097.1"/>
    </source>
</evidence>
<feature type="domain" description="Peptidase C1A papain C-terminal" evidence="7">
    <location>
        <begin position="341"/>
        <end position="570"/>
    </location>
</feature>
<dbReference type="Gene3D" id="3.90.70.10">
    <property type="entry name" value="Cysteine proteinases"/>
    <property type="match status" value="1"/>
</dbReference>
<gene>
    <name evidence="8" type="primary">CATLL_1</name>
    <name evidence="8" type="ORF">g.19627</name>
</gene>
<dbReference type="PROSITE" id="PS00139">
    <property type="entry name" value="THIOL_PROTEASE_CYS"/>
    <property type="match status" value="1"/>
</dbReference>
<dbReference type="GO" id="GO:0006508">
    <property type="term" value="P:proteolysis"/>
    <property type="evidence" value="ECO:0007669"/>
    <property type="project" value="UniProtKB-KW"/>
</dbReference>
<keyword evidence="6" id="KW-0472">Membrane</keyword>
<keyword evidence="4" id="KW-0788">Thiol protease</keyword>
<dbReference type="InterPro" id="IPR000668">
    <property type="entry name" value="Peptidase_C1A_C"/>
</dbReference>
<keyword evidence="2" id="KW-0645">Protease</keyword>
<protein>
    <submittedName>
        <fullName evidence="8">Cathepsin L-like proteinase</fullName>
    </submittedName>
</protein>
<keyword evidence="6" id="KW-0812">Transmembrane</keyword>
<feature type="transmembrane region" description="Helical" evidence="6">
    <location>
        <begin position="12"/>
        <end position="34"/>
    </location>
</feature>
<name>A0A6G1S7G1_9ACAR</name>
<evidence type="ECO:0000256" key="6">
    <source>
        <dbReference type="SAM" id="Phobius"/>
    </source>
</evidence>
<feature type="region of interest" description="Disordered" evidence="5">
    <location>
        <begin position="250"/>
        <end position="285"/>
    </location>
</feature>
<evidence type="ECO:0000256" key="5">
    <source>
        <dbReference type="SAM" id="MobiDB-lite"/>
    </source>
</evidence>
<dbReference type="Gene3D" id="1.10.287.2250">
    <property type="match status" value="1"/>
</dbReference>
<dbReference type="InterPro" id="IPR013128">
    <property type="entry name" value="Peptidase_C1A"/>
</dbReference>
<feature type="region of interest" description="Disordered" evidence="5">
    <location>
        <begin position="582"/>
        <end position="605"/>
    </location>
</feature>
<dbReference type="InterPro" id="IPR039417">
    <property type="entry name" value="Peptidase_C1A_papain-like"/>
</dbReference>
<keyword evidence="6" id="KW-1133">Transmembrane helix</keyword>
<dbReference type="AlphaFoldDB" id="A0A6G1S7G1"/>
<dbReference type="SUPFAM" id="SSF54001">
    <property type="entry name" value="Cysteine proteinases"/>
    <property type="match status" value="2"/>
</dbReference>
<feature type="compositionally biased region" description="Basic residues" evidence="5">
    <location>
        <begin position="595"/>
        <end position="605"/>
    </location>
</feature>
<dbReference type="PANTHER" id="PTHR12411">
    <property type="entry name" value="CYSTEINE PROTEASE FAMILY C1-RELATED"/>
    <property type="match status" value="1"/>
</dbReference>
<reference evidence="8" key="1">
    <citation type="submission" date="2018-10" db="EMBL/GenBank/DDBJ databases">
        <title>Transcriptome assembly of Aceria tosichella (Wheat curl mite) Type 2.</title>
        <authorList>
            <person name="Scully E.D."/>
            <person name="Geib S.M."/>
            <person name="Palmer N.A."/>
            <person name="Gupta A.K."/>
            <person name="Sarath G."/>
            <person name="Tatineni S."/>
        </authorList>
    </citation>
    <scope>NUCLEOTIDE SEQUENCE</scope>
    <source>
        <strain evidence="8">LincolnNE</strain>
    </source>
</reference>
<feature type="region of interest" description="Disordered" evidence="5">
    <location>
        <begin position="136"/>
        <end position="156"/>
    </location>
</feature>
<evidence type="ECO:0000256" key="2">
    <source>
        <dbReference type="ARBA" id="ARBA00022670"/>
    </source>
</evidence>
<comment type="similarity">
    <text evidence="1">Belongs to the peptidase C1 family.</text>
</comment>
<feature type="compositionally biased region" description="Basic residues" evidence="5">
    <location>
        <begin position="137"/>
        <end position="150"/>
    </location>
</feature>
<dbReference type="GO" id="GO:0008234">
    <property type="term" value="F:cysteine-type peptidase activity"/>
    <property type="evidence" value="ECO:0007669"/>
    <property type="project" value="UniProtKB-KW"/>
</dbReference>
<dbReference type="InterPro" id="IPR038765">
    <property type="entry name" value="Papain-like_cys_pep_sf"/>
</dbReference>
<evidence type="ECO:0000259" key="7">
    <source>
        <dbReference type="SMART" id="SM00645"/>
    </source>
</evidence>
<proteinExistence type="inferred from homology"/>
<feature type="region of interest" description="Disordered" evidence="5">
    <location>
        <begin position="307"/>
        <end position="335"/>
    </location>
</feature>
<evidence type="ECO:0000256" key="3">
    <source>
        <dbReference type="ARBA" id="ARBA00022801"/>
    </source>
</evidence>
<keyword evidence="3" id="KW-0378">Hydrolase</keyword>
<accession>A0A6G1S7G1</accession>
<dbReference type="EMBL" id="GGYP01001326">
    <property type="protein sequence ID" value="MDE46097.1"/>
    <property type="molecule type" value="Transcribed_RNA"/>
</dbReference>
<feature type="compositionally biased region" description="Acidic residues" evidence="5">
    <location>
        <begin position="326"/>
        <end position="335"/>
    </location>
</feature>
<evidence type="ECO:0000256" key="4">
    <source>
        <dbReference type="ARBA" id="ARBA00022807"/>
    </source>
</evidence>
<sequence length="605" mass="68241">MKSHHLVGASRLGSINCGCSMALISLVVIVAVGISGSRLGGGVFGHPGSHAGHNNHNSSRESKEQLANLFDYDHYKKIFGKSYSSQAEDSMRRLYFYSRALAAFESGINYKYRNINYYKALNHMSDWSPEERAMTANKRHGVSRRMKTTKNRSELEEKNKLKVKKNKLRASQLGRRQKQPLVLAPVEGEEPEETLRNYLEAHADDEPKYRDLLRQLDLKSGNKPKVVGTIDEGTHTHTFTVTKRGVRRDFSLDKLIKPRPAPAKRRSNKRDKTKNVVNSSGELGHRDLGDQLEKVEMLEVKAVDAVEAHEDESALGDQSNQTKGGDEDEEDLGYNEPELGDEIFVDHTASGCLSEVRHQGTCGSCYAFAAISIAEWLYCTKKGRLVEFSEQYMLDCGSGRIEDMDGCNGATVLSAAEFIHNFGMELHEEYPYVGRVDKCPYDKKNSNLTNLTDAGYIRLEFGRLAEIPVSLWPEAIKRGPLYLVIQADASFLDYGGGVYDGANCMPDEVVEKDPEIEYHAVVLVGHGREDNQEYWLIRNSHGPDWGEQGYYKLAKDAPETCIWEQVAYAYGTENGLDYNIRPHRNRHEEKPLSKVAHRRRRNTAK</sequence>
<feature type="compositionally biased region" description="Basic residues" evidence="5">
    <location>
        <begin position="262"/>
        <end position="272"/>
    </location>
</feature>
<dbReference type="InterPro" id="IPR000169">
    <property type="entry name" value="Pept_cys_AS"/>
</dbReference>
<dbReference type="Pfam" id="PF00112">
    <property type="entry name" value="Peptidase_C1"/>
    <property type="match status" value="1"/>
</dbReference>
<dbReference type="CDD" id="cd02248">
    <property type="entry name" value="Peptidase_C1A"/>
    <property type="match status" value="1"/>
</dbReference>
<organism evidence="8">
    <name type="scientific">Aceria tosichella</name>
    <name type="common">wheat curl mite</name>
    <dbReference type="NCBI Taxonomy" id="561515"/>
    <lineage>
        <taxon>Eukaryota</taxon>
        <taxon>Metazoa</taxon>
        <taxon>Ecdysozoa</taxon>
        <taxon>Arthropoda</taxon>
        <taxon>Chelicerata</taxon>
        <taxon>Arachnida</taxon>
        <taxon>Acari</taxon>
        <taxon>Acariformes</taxon>
        <taxon>Trombidiformes</taxon>
        <taxon>Prostigmata</taxon>
        <taxon>Eupodina</taxon>
        <taxon>Eriophyoidea</taxon>
        <taxon>Eriophyidae</taxon>
        <taxon>Eriophyinae</taxon>
        <taxon>Aceriini</taxon>
        <taxon>Aceria</taxon>
    </lineage>
</organism>
<dbReference type="SMART" id="SM00645">
    <property type="entry name" value="Pept_C1"/>
    <property type="match status" value="1"/>
</dbReference>
<dbReference type="PRINTS" id="PR00705">
    <property type="entry name" value="PAPAIN"/>
</dbReference>